<dbReference type="SUPFAM" id="SSF52833">
    <property type="entry name" value="Thioredoxin-like"/>
    <property type="match status" value="1"/>
</dbReference>
<feature type="chain" id="PRO_5007574839" description="Redoxin domain-containing protein" evidence="1">
    <location>
        <begin position="20"/>
        <end position="173"/>
    </location>
</feature>
<dbReference type="AlphaFoldDB" id="A0A150XLG9"/>
<dbReference type="GO" id="GO:0016491">
    <property type="term" value="F:oxidoreductase activity"/>
    <property type="evidence" value="ECO:0007669"/>
    <property type="project" value="InterPro"/>
</dbReference>
<sequence length="173" mass="20563">MRYSLYLLLLLLFTVSCGNQEKDYLIDYPHLKDKVVDLNEHLIAYNDASKNREVLNNKKTIVNIVDGTCSRCIQELKDWQAFIDKHMSDEDVNYVFIAQGQHDFYFEYNVLKKDFLKMPIYLDPEYKFTDSNDLIDVKAEHTMILDERNKILFLGSPVFNEEKEKQFFKVLNQ</sequence>
<evidence type="ECO:0000259" key="2">
    <source>
        <dbReference type="Pfam" id="PF08534"/>
    </source>
</evidence>
<gene>
    <name evidence="3" type="ORF">MB14_17055</name>
</gene>
<dbReference type="InterPro" id="IPR036249">
    <property type="entry name" value="Thioredoxin-like_sf"/>
</dbReference>
<organism evidence="3 4">
    <name type="scientific">Roseivirga ehrenbergii (strain DSM 102268 / JCM 13514 / KCTC 12282 / NCIMB 14502 / KMM 6017)</name>
    <dbReference type="NCBI Taxonomy" id="279360"/>
    <lineage>
        <taxon>Bacteria</taxon>
        <taxon>Pseudomonadati</taxon>
        <taxon>Bacteroidota</taxon>
        <taxon>Cytophagia</taxon>
        <taxon>Cytophagales</taxon>
        <taxon>Roseivirgaceae</taxon>
        <taxon>Roseivirga</taxon>
    </lineage>
</organism>
<evidence type="ECO:0000313" key="3">
    <source>
        <dbReference type="EMBL" id="KYG79570.1"/>
    </source>
</evidence>
<dbReference type="Gene3D" id="3.40.30.10">
    <property type="entry name" value="Glutaredoxin"/>
    <property type="match status" value="1"/>
</dbReference>
<dbReference type="InterPro" id="IPR013740">
    <property type="entry name" value="Redoxin"/>
</dbReference>
<evidence type="ECO:0000256" key="1">
    <source>
        <dbReference type="SAM" id="SignalP"/>
    </source>
</evidence>
<dbReference type="Proteomes" id="UP000075583">
    <property type="component" value="Unassembled WGS sequence"/>
</dbReference>
<dbReference type="PROSITE" id="PS51257">
    <property type="entry name" value="PROKAR_LIPOPROTEIN"/>
    <property type="match status" value="1"/>
</dbReference>
<dbReference type="STRING" id="279360.MB14_17055"/>
<name>A0A150XLG9_ROSEK</name>
<dbReference type="OrthoDB" id="1095689at2"/>
<reference evidence="3" key="1">
    <citation type="submission" date="2016-01" db="EMBL/GenBank/DDBJ databases">
        <title>Genome sequencing of Roseivirga ehrenbergii KMM 6017.</title>
        <authorList>
            <person name="Selvaratnam C."/>
            <person name="Thevarajoo S."/>
            <person name="Goh K.M."/>
            <person name="Ee R."/>
            <person name="Chan K.-G."/>
            <person name="Chong C.S."/>
        </authorList>
    </citation>
    <scope>NUCLEOTIDE SEQUENCE [LARGE SCALE GENOMIC DNA]</scope>
    <source>
        <strain evidence="3">KMM 6017</strain>
    </source>
</reference>
<dbReference type="EMBL" id="LQZQ01000006">
    <property type="protein sequence ID" value="KYG79570.1"/>
    <property type="molecule type" value="Genomic_DNA"/>
</dbReference>
<protein>
    <recommendedName>
        <fullName evidence="2">Redoxin domain-containing protein</fullName>
    </recommendedName>
</protein>
<keyword evidence="4" id="KW-1185">Reference proteome</keyword>
<dbReference type="RefSeq" id="WP_062590814.1">
    <property type="nucleotide sequence ID" value="NZ_LQZQ01000006.1"/>
</dbReference>
<keyword evidence="1" id="KW-0732">Signal</keyword>
<feature type="domain" description="Redoxin" evidence="2">
    <location>
        <begin position="51"/>
        <end position="170"/>
    </location>
</feature>
<accession>A0A150XLG9</accession>
<comment type="caution">
    <text evidence="3">The sequence shown here is derived from an EMBL/GenBank/DDBJ whole genome shotgun (WGS) entry which is preliminary data.</text>
</comment>
<evidence type="ECO:0000313" key="4">
    <source>
        <dbReference type="Proteomes" id="UP000075583"/>
    </source>
</evidence>
<dbReference type="Pfam" id="PF08534">
    <property type="entry name" value="Redoxin"/>
    <property type="match status" value="1"/>
</dbReference>
<feature type="signal peptide" evidence="1">
    <location>
        <begin position="1"/>
        <end position="19"/>
    </location>
</feature>
<proteinExistence type="predicted"/>